<dbReference type="SUPFAM" id="SSF63748">
    <property type="entry name" value="Tudor/PWWP/MBT"/>
    <property type="match status" value="1"/>
</dbReference>
<proteinExistence type="predicted"/>
<protein>
    <recommendedName>
        <fullName evidence="1">PWWP domain-containing protein</fullName>
    </recommendedName>
</protein>
<reference evidence="2 3" key="1">
    <citation type="submission" date="2014-04" db="EMBL/GenBank/DDBJ databases">
        <authorList>
            <consortium name="International Citrus Genome Consortium"/>
            <person name="Gmitter F."/>
            <person name="Chen C."/>
            <person name="Farmerie W."/>
            <person name="Harkins T."/>
            <person name="Desany B."/>
            <person name="Mohiuddin M."/>
            <person name="Kodira C."/>
            <person name="Borodovsky M."/>
            <person name="Lomsadze A."/>
            <person name="Burns P."/>
            <person name="Jenkins J."/>
            <person name="Prochnik S."/>
            <person name="Shu S."/>
            <person name="Chapman J."/>
            <person name="Pitluck S."/>
            <person name="Schmutz J."/>
            <person name="Rokhsar D."/>
        </authorList>
    </citation>
    <scope>NUCLEOTIDE SEQUENCE</scope>
</reference>
<dbReference type="CDD" id="cd05162">
    <property type="entry name" value="PWWP"/>
    <property type="match status" value="1"/>
</dbReference>
<dbReference type="Pfam" id="PF00855">
    <property type="entry name" value="PWWP"/>
    <property type="match status" value="1"/>
</dbReference>
<dbReference type="EMBL" id="KK784883">
    <property type="protein sequence ID" value="KDO75184.1"/>
    <property type="molecule type" value="Genomic_DNA"/>
</dbReference>
<organism evidence="2 3">
    <name type="scientific">Citrus sinensis</name>
    <name type="common">Sweet orange</name>
    <name type="synonym">Citrus aurantium var. sinensis</name>
    <dbReference type="NCBI Taxonomy" id="2711"/>
    <lineage>
        <taxon>Eukaryota</taxon>
        <taxon>Viridiplantae</taxon>
        <taxon>Streptophyta</taxon>
        <taxon>Embryophyta</taxon>
        <taxon>Tracheophyta</taxon>
        <taxon>Spermatophyta</taxon>
        <taxon>Magnoliopsida</taxon>
        <taxon>eudicotyledons</taxon>
        <taxon>Gunneridae</taxon>
        <taxon>Pentapetalae</taxon>
        <taxon>rosids</taxon>
        <taxon>malvids</taxon>
        <taxon>Sapindales</taxon>
        <taxon>Rutaceae</taxon>
        <taxon>Aurantioideae</taxon>
        <taxon>Citrus</taxon>
    </lineage>
</organism>
<gene>
    <name evidence="2" type="ORF">CISIN_1g0448892mg</name>
</gene>
<dbReference type="PANTHER" id="PTHR10688:SF5">
    <property type="entry name" value="PWWP DOMAIN-CONTAINING PROTEIN 1-RELATED"/>
    <property type="match status" value="1"/>
</dbReference>
<dbReference type="Gene3D" id="2.30.30.140">
    <property type="match status" value="1"/>
</dbReference>
<dbReference type="PROSITE" id="PS50812">
    <property type="entry name" value="PWWP"/>
    <property type="match status" value="1"/>
</dbReference>
<name>A0A067G6I7_CITSI</name>
<keyword evidence="3" id="KW-1185">Reference proteome</keyword>
<dbReference type="AlphaFoldDB" id="A0A067G6I7"/>
<evidence type="ECO:0000313" key="3">
    <source>
        <dbReference type="Proteomes" id="UP000027120"/>
    </source>
</evidence>
<evidence type="ECO:0000259" key="1">
    <source>
        <dbReference type="PROSITE" id="PS50812"/>
    </source>
</evidence>
<dbReference type="STRING" id="2711.A0A067G6I7"/>
<dbReference type="InterPro" id="IPR052657">
    <property type="entry name" value="PDP_family_Arabidopsis"/>
</dbReference>
<dbReference type="PANTHER" id="PTHR10688">
    <property type="entry name" value="PWWP DOMAIN-CONTAINING PROTEIN"/>
    <property type="match status" value="1"/>
</dbReference>
<accession>A0A067G6I7</accession>
<dbReference type="SMART" id="SM00293">
    <property type="entry name" value="PWWP"/>
    <property type="match status" value="1"/>
</dbReference>
<feature type="domain" description="PWWP" evidence="1">
    <location>
        <begin position="19"/>
        <end position="80"/>
    </location>
</feature>
<feature type="non-terminal residue" evidence="2">
    <location>
        <position position="207"/>
    </location>
</feature>
<sequence length="207" mass="23323">MLDDLGKLGIKRLACSYEVGDMVWGKVRSNPWWPGQILHDAFALPCVSKTKKEGGLLVAFFGDNSYGWFDPFDLLPFDIGYVEKSKQTNNFEFLNAVKDAEDEARRMAALGLSCWCQGTSNFWTTGVKGFVEVDPTEMLFLLKKLASIPHGSLERSIHFIKIEAFVLTYRKAVFGRSMRRAQAYGSQQIQGRNSIGILISQRQIPSE</sequence>
<dbReference type="InterPro" id="IPR000313">
    <property type="entry name" value="PWWP_dom"/>
</dbReference>
<evidence type="ECO:0000313" key="2">
    <source>
        <dbReference type="EMBL" id="KDO75184.1"/>
    </source>
</evidence>
<dbReference type="Proteomes" id="UP000027120">
    <property type="component" value="Unassembled WGS sequence"/>
</dbReference>